<comment type="caution">
    <text evidence="4">The sequence shown here is derived from an EMBL/GenBank/DDBJ whole genome shotgun (WGS) entry which is preliminary data.</text>
</comment>
<feature type="domain" description="RSE1/DDB1/CPSF1 C-terminal" evidence="2">
    <location>
        <begin position="1218"/>
        <end position="1567"/>
    </location>
</feature>
<evidence type="ECO:0000259" key="3">
    <source>
        <dbReference type="Pfam" id="PF23726"/>
    </source>
</evidence>
<evidence type="ECO:0000259" key="2">
    <source>
        <dbReference type="Pfam" id="PF03178"/>
    </source>
</evidence>
<feature type="compositionally biased region" description="Gly residues" evidence="1">
    <location>
        <begin position="506"/>
        <end position="516"/>
    </location>
</feature>
<dbReference type="InterPro" id="IPR015943">
    <property type="entry name" value="WD40/YVTN_repeat-like_dom_sf"/>
</dbReference>
<organism evidence="4 5">
    <name type="scientific">Micractinium conductrix</name>
    <dbReference type="NCBI Taxonomy" id="554055"/>
    <lineage>
        <taxon>Eukaryota</taxon>
        <taxon>Viridiplantae</taxon>
        <taxon>Chlorophyta</taxon>
        <taxon>core chlorophytes</taxon>
        <taxon>Trebouxiophyceae</taxon>
        <taxon>Chlorellales</taxon>
        <taxon>Chlorellaceae</taxon>
        <taxon>Chlorella clade</taxon>
        <taxon>Micractinium</taxon>
    </lineage>
</organism>
<keyword evidence="5" id="KW-1185">Reference proteome</keyword>
<evidence type="ECO:0000313" key="4">
    <source>
        <dbReference type="EMBL" id="PSC76972.1"/>
    </source>
</evidence>
<dbReference type="EMBL" id="LHPF02000001">
    <property type="protein sequence ID" value="PSC76972.1"/>
    <property type="molecule type" value="Genomic_DNA"/>
</dbReference>
<dbReference type="OrthoDB" id="6109at2759"/>
<feature type="region of interest" description="Disordered" evidence="1">
    <location>
        <begin position="460"/>
        <end position="562"/>
    </location>
</feature>
<dbReference type="InterPro" id="IPR050358">
    <property type="entry name" value="RSE1/DDB1/CFT1"/>
</dbReference>
<dbReference type="PANTHER" id="PTHR10644">
    <property type="entry name" value="DNA REPAIR/RNA PROCESSING CPSF FAMILY"/>
    <property type="match status" value="1"/>
</dbReference>
<proteinExistence type="predicted"/>
<feature type="domain" description="RSE1/DDB1/CPSF1 second beta-propeller" evidence="3">
    <location>
        <begin position="661"/>
        <end position="1118"/>
    </location>
</feature>
<name>A0A2P6VSB1_9CHLO</name>
<sequence>MRCAADAGLAAALGVGGASRPAARAAAAAAASQGAPPPPPPALELLHSCSLFGVVESVAVLRARAPGQRDALMLTFREAKLSVLHWDAGAHELAPSSLHYFEGDASLKQGRTAFPYPPLAVTDPLGRCGAVLMLRHQLAVLPAIDSELLALGIAGDALDGPAPEGPTAGAAQGGTTAAAAGGGVAGAAAAVGNSYVDNLGKAGIKEVRDAVFLHGYNEPVLAVLHEVEPTWAGNLRQKHDTCALSCLSLNLTRKQHPRIWGATQLPSDATRLSAVPSGGVLVLCQHLVLYYRQGQATGVVLHPSALPPAAAPPPLRFDVHAMAEAGGPGPAAAQYAEKHALDVHPETLPAAVQFCDGSQAAELKVTADGSCVAWLAPDSAMLCLRSGQLLQLAVLQQPGTGGDRRLAVARAGAAPPASRACSLTGDGGAVLQGGERHAALLFLGSAAGDSLLVSAATPAAAVKPAAGTKRPDSQEVGEAEGGGKGAATEQAASKRMRLESIEEVAGGAGGAGGEGAGQQQQQQQQPVPGAAHHVAVPAAAAQQQQQGGVQPPAPAAAAAAAGDYDSEDEEALIYGTALIAPAGAAPPGAATATAAPAAPPQQLRRYQLRVLDSLANIGPVRDFAIADAAAAGAGDAPPCLVACSGEGKGGTLTVLRRSVLPDVITEVPLPGLLGAWAVHYRPKAAEAEAATGDGAGGAGQGGAPPVPAGAQHHAYLLLSFQGSTKVLATGEELREVTEMVEFAIDTPTLAAGSLAGARHIAQVFPQGLRLLDGEESIQDVWAHELAGAAAHPGAAGPSILAAQVLDPHVAVLLSDGSAALLAIDAASSRLAPLAAAAAPEAAAALRPEARGDHITACSLFHDASGWLQRHAQDVAQPAPAEQDGDGGGSSSSGARSEGSYCLLARASGACQLYSLPGWQLAWQCHDLAEGPSLLHHSSSGIANPSLDPDDRPPPAIVEARLLSFGPPAAGRADPGAARASRAPACEAPVLLALTADHQLLVYKAFAAGEGKGRSLRFRRLHLDLPPLLPPAAGGAHGGAAAAAPAWRLPRLHRFEGLGEEAPFSGAFVAGLHPHWLVASRGTLLPHPHHHQLPGAPGVAGFTPFHNVNCPFGFIAATSGARSGIQISQLPPKTRLDAPWPRQRIAVKGTPLAVAHYAEADLYAVLSSRQVPFKPFLPEEDEPGEPQASYSYGLAQAAAKARGVMQGHELRLVWPAGGWQAVWRHQLLPGEKALSVAAVRLRDQSSGATVPLLAVGAGLPAGEDYPCGGRLLLFEVTRGETGGEGGWGGRLIYTREFRGPITALSGLEGYLLLASGNRVETCTLSSTSTASHAEDGTLTTTTAWRLTRSAFYDGPMLLTGIQVVKNFVLLGDVAHSVQFVRYKEEGRQLSLLSKDFNRAAVAATQFLINGSSLHLASADASGTLRLLSYLPSHPDSWKGQRLVAWGAFHVGDAATAMQRLRLHPPSSEDHTTRQAVLMSTAPGALALLAPLAVAPSAGLDAAAALGALRALQRELALLLPQAAGLNPAAFRRRYASIPPALQGAQCFSRQLALEEQGVLDGELLAQYLRLPRRQQEGAAEAAGLERAQLLELLQGLWRAGGTLL</sequence>
<dbReference type="Gene3D" id="2.130.10.10">
    <property type="entry name" value="YVTN repeat-like/Quinoprotein amine dehydrogenase"/>
    <property type="match status" value="3"/>
</dbReference>
<dbReference type="InterPro" id="IPR004871">
    <property type="entry name" value="RSE1/DDB1/CPSF1_C"/>
</dbReference>
<dbReference type="Pfam" id="PF23726">
    <property type="entry name" value="Beta-prop_RSE1_2nd"/>
    <property type="match status" value="1"/>
</dbReference>
<dbReference type="STRING" id="554055.A0A2P6VSB1"/>
<evidence type="ECO:0000313" key="5">
    <source>
        <dbReference type="Proteomes" id="UP000239649"/>
    </source>
</evidence>
<feature type="region of interest" description="Disordered" evidence="1">
    <location>
        <begin position="872"/>
        <end position="892"/>
    </location>
</feature>
<evidence type="ECO:0000256" key="1">
    <source>
        <dbReference type="SAM" id="MobiDB-lite"/>
    </source>
</evidence>
<dbReference type="GO" id="GO:0003676">
    <property type="term" value="F:nucleic acid binding"/>
    <property type="evidence" value="ECO:0007669"/>
    <property type="project" value="InterPro"/>
</dbReference>
<dbReference type="InterPro" id="IPR058543">
    <property type="entry name" value="Beta-prop_RSE1/DDB1/CPSF1_2nd"/>
</dbReference>
<dbReference type="Pfam" id="PF03178">
    <property type="entry name" value="CPSF_A"/>
    <property type="match status" value="1"/>
</dbReference>
<reference evidence="4 5" key="1">
    <citation type="journal article" date="2018" name="Plant J.">
        <title>Genome sequences of Chlorella sorokiniana UTEX 1602 and Micractinium conductrix SAG 241.80: implications to maltose excretion by a green alga.</title>
        <authorList>
            <person name="Arriola M.B."/>
            <person name="Velmurugan N."/>
            <person name="Zhang Y."/>
            <person name="Plunkett M.H."/>
            <person name="Hondzo H."/>
            <person name="Barney B.M."/>
        </authorList>
    </citation>
    <scope>NUCLEOTIDE SEQUENCE [LARGE SCALE GENOMIC DNA]</scope>
    <source>
        <strain evidence="4 5">SAG 241.80</strain>
    </source>
</reference>
<dbReference type="Proteomes" id="UP000239649">
    <property type="component" value="Unassembled WGS sequence"/>
</dbReference>
<accession>A0A2P6VSB1</accession>
<feature type="compositionally biased region" description="Low complexity" evidence="1">
    <location>
        <begin position="517"/>
        <end position="562"/>
    </location>
</feature>
<protein>
    <submittedName>
        <fullName evidence="4">Cleavage and polyadenylation specificity factor subunit 1</fullName>
    </submittedName>
</protein>
<gene>
    <name evidence="4" type="primary">g2</name>
    <name evidence="4" type="ORF">C2E20_0002</name>
</gene>
<dbReference type="GO" id="GO:0005634">
    <property type="term" value="C:nucleus"/>
    <property type="evidence" value="ECO:0007669"/>
    <property type="project" value="InterPro"/>
</dbReference>